<evidence type="ECO:0000313" key="1">
    <source>
        <dbReference type="EMBL" id="KKK93765.1"/>
    </source>
</evidence>
<feature type="non-terminal residue" evidence="1">
    <location>
        <position position="31"/>
    </location>
</feature>
<comment type="caution">
    <text evidence="1">The sequence shown here is derived from an EMBL/GenBank/DDBJ whole genome shotgun (WGS) entry which is preliminary data.</text>
</comment>
<dbReference type="EMBL" id="LAZR01047633">
    <property type="protein sequence ID" value="KKK93765.1"/>
    <property type="molecule type" value="Genomic_DNA"/>
</dbReference>
<sequence length="31" mass="3591">MPSYESINKGEKAMVGKKLKKVWDKGRQKLI</sequence>
<reference evidence="1" key="1">
    <citation type="journal article" date="2015" name="Nature">
        <title>Complex archaea that bridge the gap between prokaryotes and eukaryotes.</title>
        <authorList>
            <person name="Spang A."/>
            <person name="Saw J.H."/>
            <person name="Jorgensen S.L."/>
            <person name="Zaremba-Niedzwiedzka K."/>
            <person name="Martijn J."/>
            <person name="Lind A.E."/>
            <person name="van Eijk R."/>
            <person name="Schleper C."/>
            <person name="Guy L."/>
            <person name="Ettema T.J."/>
        </authorList>
    </citation>
    <scope>NUCLEOTIDE SEQUENCE</scope>
</reference>
<gene>
    <name evidence="1" type="ORF">LCGC14_2689630</name>
</gene>
<proteinExistence type="predicted"/>
<organism evidence="1">
    <name type="scientific">marine sediment metagenome</name>
    <dbReference type="NCBI Taxonomy" id="412755"/>
    <lineage>
        <taxon>unclassified sequences</taxon>
        <taxon>metagenomes</taxon>
        <taxon>ecological metagenomes</taxon>
    </lineage>
</organism>
<name>A0A0F9A6F0_9ZZZZ</name>
<protein>
    <submittedName>
        <fullName evidence="1">Uncharacterized protein</fullName>
    </submittedName>
</protein>
<accession>A0A0F9A6F0</accession>
<dbReference type="AlphaFoldDB" id="A0A0F9A6F0"/>